<name>A0A1M6NNP1_9CLOT</name>
<organism evidence="1 2">
    <name type="scientific">Clostridium cavendishii DSM 21758</name>
    <dbReference type="NCBI Taxonomy" id="1121302"/>
    <lineage>
        <taxon>Bacteria</taxon>
        <taxon>Bacillati</taxon>
        <taxon>Bacillota</taxon>
        <taxon>Clostridia</taxon>
        <taxon>Eubacteriales</taxon>
        <taxon>Clostridiaceae</taxon>
        <taxon>Clostridium</taxon>
    </lineage>
</organism>
<evidence type="ECO:0000313" key="2">
    <source>
        <dbReference type="Proteomes" id="UP000184310"/>
    </source>
</evidence>
<protein>
    <recommendedName>
        <fullName evidence="3">Internalin A</fullName>
    </recommendedName>
</protein>
<gene>
    <name evidence="1" type="ORF">SAMN02745163_02961</name>
</gene>
<evidence type="ECO:0008006" key="3">
    <source>
        <dbReference type="Google" id="ProtNLM"/>
    </source>
</evidence>
<dbReference type="AlphaFoldDB" id="A0A1M6NNP1"/>
<accession>A0A1M6NNP1</accession>
<dbReference type="Gene3D" id="3.80.10.10">
    <property type="entry name" value="Ribonuclease Inhibitor"/>
    <property type="match status" value="1"/>
</dbReference>
<dbReference type="RefSeq" id="WP_072989354.1">
    <property type="nucleotide sequence ID" value="NZ_FQZB01000012.1"/>
</dbReference>
<proteinExistence type="predicted"/>
<dbReference type="SUPFAM" id="SSF52047">
    <property type="entry name" value="RNI-like"/>
    <property type="match status" value="1"/>
</dbReference>
<dbReference type="EMBL" id="FQZB01000012">
    <property type="protein sequence ID" value="SHJ97264.1"/>
    <property type="molecule type" value="Genomic_DNA"/>
</dbReference>
<dbReference type="Proteomes" id="UP000184310">
    <property type="component" value="Unassembled WGS sequence"/>
</dbReference>
<dbReference type="InterPro" id="IPR032675">
    <property type="entry name" value="LRR_dom_sf"/>
</dbReference>
<reference evidence="1 2" key="1">
    <citation type="submission" date="2016-11" db="EMBL/GenBank/DDBJ databases">
        <authorList>
            <person name="Jaros S."/>
            <person name="Januszkiewicz K."/>
            <person name="Wedrychowicz H."/>
        </authorList>
    </citation>
    <scope>NUCLEOTIDE SEQUENCE [LARGE SCALE GENOMIC DNA]</scope>
    <source>
        <strain evidence="1 2">DSM 21758</strain>
    </source>
</reference>
<sequence>MNKKGLEYYLKSFKIRDENTDNCISLIQSNISGGRITYEQIDELKNHPNAIEILISGLTQDTFDYFIENYGYQFKVIHFWKCPLISDFTKLEQLPNVEYLLFFWNQRVTHLWDLSKNIHLKGLSFDDFTRMHTLKEIPLAPALEELYFGDKVWNKYVLESLKPLCHAQKLETLIFSAKKIDDNDINPLSKICNLKNLEFPTNLFTTEQVAWLTANTTNINSSVLAPYLKLKHPIDCDEIIKDVLVIGKRKPFLNSKQDKTRLDKYKNNFYSLVKKYREENNHG</sequence>
<evidence type="ECO:0000313" key="1">
    <source>
        <dbReference type="EMBL" id="SHJ97264.1"/>
    </source>
</evidence>
<dbReference type="OrthoDB" id="2082268at2"/>
<keyword evidence="2" id="KW-1185">Reference proteome</keyword>